<organism evidence="2 3">
    <name type="scientific">Novosphingobium decolorationis</name>
    <dbReference type="NCBI Taxonomy" id="2698673"/>
    <lineage>
        <taxon>Bacteria</taxon>
        <taxon>Pseudomonadati</taxon>
        <taxon>Pseudomonadota</taxon>
        <taxon>Alphaproteobacteria</taxon>
        <taxon>Sphingomonadales</taxon>
        <taxon>Sphingomonadaceae</taxon>
        <taxon>Novosphingobium</taxon>
    </lineage>
</organism>
<name>A0ABX8EB13_9SPHN</name>
<dbReference type="PANTHER" id="PTHR45947">
    <property type="entry name" value="SULFOQUINOVOSYL TRANSFERASE SQD2"/>
    <property type="match status" value="1"/>
</dbReference>
<dbReference type="InterPro" id="IPR001296">
    <property type="entry name" value="Glyco_trans_1"/>
</dbReference>
<dbReference type="PANTHER" id="PTHR45947:SF13">
    <property type="entry name" value="TRANSFERASE"/>
    <property type="match status" value="1"/>
</dbReference>
<dbReference type="CDD" id="cd03801">
    <property type="entry name" value="GT4_PimA-like"/>
    <property type="match status" value="1"/>
</dbReference>
<gene>
    <name evidence="2" type="ORF">HT578_05825</name>
</gene>
<dbReference type="InterPro" id="IPR050194">
    <property type="entry name" value="Glycosyltransferase_grp1"/>
</dbReference>
<evidence type="ECO:0000313" key="2">
    <source>
        <dbReference type="EMBL" id="QVM86048.1"/>
    </source>
</evidence>
<reference evidence="2 3" key="1">
    <citation type="journal article" date="2021" name="Int. J. Syst. Evol. Microbiol.">
        <title>Novosphingobium decolorationis sp. nov., an aniline blue-decolourizing bacterium isolated from East Pacific sediment.</title>
        <authorList>
            <person name="Chen X."/>
            <person name="Dong B."/>
            <person name="Chen T."/>
            <person name="Ren N."/>
            <person name="Wang J."/>
            <person name="Xu Y."/>
            <person name="Yang J."/>
            <person name="Zhu S."/>
            <person name="Chen J."/>
        </authorList>
    </citation>
    <scope>NUCLEOTIDE SEQUENCE [LARGE SCALE GENOMIC DNA]</scope>
    <source>
        <strain evidence="2 3">502str22</strain>
    </source>
</reference>
<dbReference type="SUPFAM" id="SSF53756">
    <property type="entry name" value="UDP-Glycosyltransferase/glycogen phosphorylase"/>
    <property type="match status" value="1"/>
</dbReference>
<evidence type="ECO:0000259" key="1">
    <source>
        <dbReference type="Pfam" id="PF00534"/>
    </source>
</evidence>
<dbReference type="Proteomes" id="UP000677126">
    <property type="component" value="Chromosome"/>
</dbReference>
<evidence type="ECO:0000313" key="3">
    <source>
        <dbReference type="Proteomes" id="UP000677126"/>
    </source>
</evidence>
<keyword evidence="3" id="KW-1185">Reference proteome</keyword>
<proteinExistence type="predicted"/>
<feature type="domain" description="Glycosyl transferase family 1" evidence="1">
    <location>
        <begin position="260"/>
        <end position="402"/>
    </location>
</feature>
<dbReference type="Gene3D" id="3.40.50.2000">
    <property type="entry name" value="Glycogen Phosphorylase B"/>
    <property type="match status" value="2"/>
</dbReference>
<dbReference type="EMBL" id="CP054856">
    <property type="protein sequence ID" value="QVM86048.1"/>
    <property type="molecule type" value="Genomic_DNA"/>
</dbReference>
<accession>A0ABX8EB13</accession>
<sequence length="438" mass="47492">MHRLDTCLKSAQDFFPGGGRGVGVRPERVVVLHDFSEVLGGASHLVQVLIGQLRARGIPVTFIAGDTGTHFTREDVAFVPLGGKDLLARSRPGALALGLHNPVTLRSVREWIAMYDTPGTIYHLHGWSKVLSPSVFAALKPVARRLVLHAHDYFNACPNGGFFDYREERDCELKPLSRACLMRRCDKNSQAQKFWRVGREALRRHWQDGVSNAARMLLIHPGQARLFQQGGWPEDRLHAVRNPVTPPCQARVRAEANCGVLFLGRISREKGADLAALAAKEAGVPITFVGEGADEGALRALHPGARFLGRLDRDGVAQAMAEARVAVMPSRWSEPFGLVALEAIGSGLPVIASARALVGPEIAEAGFGLALDTADITQFAAGIAKLHADDALVRQFSEAGRAHYRDLCHGPEGWAEAVLDHYGHVLRQSWDLGAATPG</sequence>
<protein>
    <submittedName>
        <fullName evidence="2">Glycosyltransferase family 4 protein</fullName>
    </submittedName>
</protein>
<dbReference type="Pfam" id="PF00534">
    <property type="entry name" value="Glycos_transf_1"/>
    <property type="match status" value="1"/>
</dbReference>